<keyword evidence="2" id="KW-1185">Reference proteome</keyword>
<protein>
    <submittedName>
        <fullName evidence="1">DUF3572 domain-containing protein</fullName>
    </submittedName>
</protein>
<dbReference type="EMBL" id="JBHRYE010000024">
    <property type="protein sequence ID" value="MFC3672817.1"/>
    <property type="molecule type" value="Genomic_DNA"/>
</dbReference>
<organism evidence="1 2">
    <name type="scientific">Novosphingobium pokkalii</name>
    <dbReference type="NCBI Taxonomy" id="1770194"/>
    <lineage>
        <taxon>Bacteria</taxon>
        <taxon>Pseudomonadati</taxon>
        <taxon>Pseudomonadota</taxon>
        <taxon>Alphaproteobacteria</taxon>
        <taxon>Sphingomonadales</taxon>
        <taxon>Sphingomonadaceae</taxon>
        <taxon>Novosphingobium</taxon>
    </lineage>
</organism>
<dbReference type="Pfam" id="PF12096">
    <property type="entry name" value="DUF3572"/>
    <property type="match status" value="1"/>
</dbReference>
<comment type="caution">
    <text evidence="1">The sequence shown here is derived from an EMBL/GenBank/DDBJ whole genome shotgun (WGS) entry which is preliminary data.</text>
</comment>
<dbReference type="RefSeq" id="WP_229815535.1">
    <property type="nucleotide sequence ID" value="NZ_JBHRYE010000024.1"/>
</dbReference>
<evidence type="ECO:0000313" key="1">
    <source>
        <dbReference type="EMBL" id="MFC3672817.1"/>
    </source>
</evidence>
<name>A0ABV7V762_9SPHN</name>
<gene>
    <name evidence="1" type="ORF">ACFOOT_15460</name>
</gene>
<evidence type="ECO:0000313" key="2">
    <source>
        <dbReference type="Proteomes" id="UP001595683"/>
    </source>
</evidence>
<proteinExistence type="predicted"/>
<sequence length="96" mass="9937">MTIIREPSSPVPDPQDLALAALGWVLGDGQRAERFLALSGLTPETLRGGLSDPAGQNAVLGGVLDFLLSYEPDLVAAADALDISPQALAAAREKLT</sequence>
<dbReference type="Proteomes" id="UP001595683">
    <property type="component" value="Unassembled WGS sequence"/>
</dbReference>
<reference evidence="2" key="1">
    <citation type="journal article" date="2019" name="Int. J. Syst. Evol. Microbiol.">
        <title>The Global Catalogue of Microorganisms (GCM) 10K type strain sequencing project: providing services to taxonomists for standard genome sequencing and annotation.</title>
        <authorList>
            <consortium name="The Broad Institute Genomics Platform"/>
            <consortium name="The Broad Institute Genome Sequencing Center for Infectious Disease"/>
            <person name="Wu L."/>
            <person name="Ma J."/>
        </authorList>
    </citation>
    <scope>NUCLEOTIDE SEQUENCE [LARGE SCALE GENOMIC DNA]</scope>
    <source>
        <strain evidence="2">KCTC 42224</strain>
    </source>
</reference>
<accession>A0ABV7V762</accession>
<dbReference type="InterPro" id="IPR021955">
    <property type="entry name" value="DUF3572"/>
</dbReference>